<evidence type="ECO:0000256" key="1">
    <source>
        <dbReference type="SAM" id="SignalP"/>
    </source>
</evidence>
<gene>
    <name evidence="2" type="ORF">PG991_005560</name>
</gene>
<feature type="signal peptide" evidence="1">
    <location>
        <begin position="1"/>
        <end position="20"/>
    </location>
</feature>
<feature type="chain" id="PRO_5045516122" evidence="1">
    <location>
        <begin position="21"/>
        <end position="244"/>
    </location>
</feature>
<reference evidence="2 3" key="1">
    <citation type="submission" date="2023-01" db="EMBL/GenBank/DDBJ databases">
        <title>Analysis of 21 Apiospora genomes using comparative genomics revels a genus with tremendous synthesis potential of carbohydrate active enzymes and secondary metabolites.</title>
        <authorList>
            <person name="Sorensen T."/>
        </authorList>
    </citation>
    <scope>NUCLEOTIDE SEQUENCE [LARGE SCALE GENOMIC DNA]</scope>
    <source>
        <strain evidence="2 3">CBS 20057</strain>
    </source>
</reference>
<sequence length="244" mass="26749">MRLALHLALPFLIHCHGALGGFEPLGGHKKVYGTTIPARPAPAPTGVPEINRCISVAENTPANLKPNLDNNDGWNPFRGVKFADCKKSIPENKLLDNGKCQRARDQEAKFCPTTRFWFYGQPMPHDGTYCTQTQECSVSQQITHEFNEAVSNGKSVMKGTQETHQFGIDLGFDLGMSDKESGMSGTAKVGFSASVANAFMKQYTKTVSETKGWSDSSTTVTTINRPKDSMDVCGRYYALPIYQG</sequence>
<accession>A0ABR1S9I6</accession>
<dbReference type="EMBL" id="JAQQWI010000007">
    <property type="protein sequence ID" value="KAK8028504.1"/>
    <property type="molecule type" value="Genomic_DNA"/>
</dbReference>
<protein>
    <submittedName>
        <fullName evidence="2">Uncharacterized protein</fullName>
    </submittedName>
</protein>
<keyword evidence="3" id="KW-1185">Reference proteome</keyword>
<organism evidence="2 3">
    <name type="scientific">Apiospora marii</name>
    <dbReference type="NCBI Taxonomy" id="335849"/>
    <lineage>
        <taxon>Eukaryota</taxon>
        <taxon>Fungi</taxon>
        <taxon>Dikarya</taxon>
        <taxon>Ascomycota</taxon>
        <taxon>Pezizomycotina</taxon>
        <taxon>Sordariomycetes</taxon>
        <taxon>Xylariomycetidae</taxon>
        <taxon>Amphisphaeriales</taxon>
        <taxon>Apiosporaceae</taxon>
        <taxon>Apiospora</taxon>
    </lineage>
</organism>
<proteinExistence type="predicted"/>
<keyword evidence="1" id="KW-0732">Signal</keyword>
<evidence type="ECO:0000313" key="3">
    <source>
        <dbReference type="Proteomes" id="UP001396898"/>
    </source>
</evidence>
<comment type="caution">
    <text evidence="2">The sequence shown here is derived from an EMBL/GenBank/DDBJ whole genome shotgun (WGS) entry which is preliminary data.</text>
</comment>
<dbReference type="Proteomes" id="UP001396898">
    <property type="component" value="Unassembled WGS sequence"/>
</dbReference>
<evidence type="ECO:0000313" key="2">
    <source>
        <dbReference type="EMBL" id="KAK8028504.1"/>
    </source>
</evidence>
<name>A0ABR1S9I6_9PEZI</name>